<reference evidence="3" key="1">
    <citation type="submission" date="2025-08" db="UniProtKB">
        <authorList>
            <consortium name="RefSeq"/>
        </authorList>
    </citation>
    <scope>IDENTIFICATION</scope>
    <source>
        <tissue evidence="3">Young leaves</tissue>
    </source>
</reference>
<dbReference type="Pfam" id="PF24626">
    <property type="entry name" value="SH3_Tf2-1"/>
    <property type="match status" value="1"/>
</dbReference>
<dbReference type="AlphaFoldDB" id="A0A6J1EVL7"/>
<evidence type="ECO:0000313" key="3">
    <source>
        <dbReference type="RefSeq" id="XP_022932067.1"/>
    </source>
</evidence>
<evidence type="ECO:0000313" key="2">
    <source>
        <dbReference type="Proteomes" id="UP000504609"/>
    </source>
</evidence>
<dbReference type="PANTHER" id="PTHR46148:SF60">
    <property type="entry name" value="CHROMO DOMAIN-CONTAINING PROTEIN"/>
    <property type="match status" value="1"/>
</dbReference>
<dbReference type="GeneID" id="111438393"/>
<dbReference type="KEGG" id="cmos:111438393"/>
<feature type="domain" description="Tf2-1-like SH3-like" evidence="1">
    <location>
        <begin position="6"/>
        <end position="55"/>
    </location>
</feature>
<accession>A0A6J1EVL7</accession>
<dbReference type="PANTHER" id="PTHR46148">
    <property type="entry name" value="CHROMO DOMAIN-CONTAINING PROTEIN"/>
    <property type="match status" value="1"/>
</dbReference>
<sequence>MRGVLRFGKKGKLSPRFIGPFEILERVGAVAYRIALPPNLAAVHNVFHVSMLRKYTPDTTHVIEHEMLPLREDLSYKEKPSRILARDTRRLRNKDIPLVKVLWGNRHEEEATWE</sequence>
<dbReference type="Proteomes" id="UP000504609">
    <property type="component" value="Unplaced"/>
</dbReference>
<proteinExistence type="predicted"/>
<name>A0A6J1EVL7_CUCMO</name>
<organism evidence="2 3">
    <name type="scientific">Cucurbita moschata</name>
    <name type="common">Winter crookneck squash</name>
    <name type="synonym">Cucurbita pepo var. moschata</name>
    <dbReference type="NCBI Taxonomy" id="3662"/>
    <lineage>
        <taxon>Eukaryota</taxon>
        <taxon>Viridiplantae</taxon>
        <taxon>Streptophyta</taxon>
        <taxon>Embryophyta</taxon>
        <taxon>Tracheophyta</taxon>
        <taxon>Spermatophyta</taxon>
        <taxon>Magnoliopsida</taxon>
        <taxon>eudicotyledons</taxon>
        <taxon>Gunneridae</taxon>
        <taxon>Pentapetalae</taxon>
        <taxon>rosids</taxon>
        <taxon>fabids</taxon>
        <taxon>Cucurbitales</taxon>
        <taxon>Cucurbitaceae</taxon>
        <taxon>Cucurbiteae</taxon>
        <taxon>Cucurbita</taxon>
    </lineage>
</organism>
<keyword evidence="2" id="KW-1185">Reference proteome</keyword>
<protein>
    <submittedName>
        <fullName evidence="3">Uncharacterized protein LOC111438393</fullName>
    </submittedName>
</protein>
<dbReference type="RefSeq" id="XP_022932067.1">
    <property type="nucleotide sequence ID" value="XM_023076299.1"/>
</dbReference>
<gene>
    <name evidence="3" type="primary">LOC111438393</name>
</gene>
<evidence type="ECO:0000259" key="1">
    <source>
        <dbReference type="Pfam" id="PF24626"/>
    </source>
</evidence>
<dbReference type="InterPro" id="IPR056924">
    <property type="entry name" value="SH3_Tf2-1"/>
</dbReference>